<keyword evidence="2" id="KW-0131">Cell cycle</keyword>
<feature type="domain" description="Cyclic-phosphate processing Receiver" evidence="1">
    <location>
        <begin position="2"/>
        <end position="85"/>
    </location>
</feature>
<comment type="caution">
    <text evidence="2">The sequence shown here is derived from an EMBL/GenBank/DDBJ whole genome shotgun (WGS) entry which is preliminary data.</text>
</comment>
<dbReference type="RefSeq" id="WP_269884397.1">
    <property type="nucleotide sequence ID" value="NZ_JAQAGZ010000020.1"/>
</dbReference>
<dbReference type="InterPro" id="IPR046909">
    <property type="entry name" value="cREC_REC"/>
</dbReference>
<evidence type="ECO:0000313" key="2">
    <source>
        <dbReference type="EMBL" id="MCZ8515863.1"/>
    </source>
</evidence>
<organism evidence="2 3">
    <name type="scientific">Paenibacillus gyeongsangnamensis</name>
    <dbReference type="NCBI Taxonomy" id="3388067"/>
    <lineage>
        <taxon>Bacteria</taxon>
        <taxon>Bacillati</taxon>
        <taxon>Bacillota</taxon>
        <taxon>Bacilli</taxon>
        <taxon>Bacillales</taxon>
        <taxon>Paenibacillaceae</taxon>
        <taxon>Paenibacillus</taxon>
    </lineage>
</organism>
<dbReference type="EMBL" id="JAQAGZ010000020">
    <property type="protein sequence ID" value="MCZ8515863.1"/>
    <property type="molecule type" value="Genomic_DNA"/>
</dbReference>
<gene>
    <name evidence="2" type="ORF">O9H85_26395</name>
</gene>
<dbReference type="GO" id="GO:0051301">
    <property type="term" value="P:cell division"/>
    <property type="evidence" value="ECO:0007669"/>
    <property type="project" value="UniProtKB-KW"/>
</dbReference>
<proteinExistence type="predicted"/>
<dbReference type="Pfam" id="PF20274">
    <property type="entry name" value="cREC_REC"/>
    <property type="match status" value="1"/>
</dbReference>
<keyword evidence="2" id="KW-0132">Cell division</keyword>
<reference evidence="2 3" key="1">
    <citation type="submission" date="2022-12" db="EMBL/GenBank/DDBJ databases">
        <title>Draft genome sequence of Paenibacillus sp. dW9.</title>
        <authorList>
            <person name="Choi E.-W."/>
            <person name="Kim D.-U."/>
        </authorList>
    </citation>
    <scope>NUCLEOTIDE SEQUENCE [LARGE SCALE GENOMIC DNA]</scope>
    <source>
        <strain evidence="3">dW9</strain>
    </source>
</reference>
<protein>
    <submittedName>
        <fullName evidence="2">Cell division protein FtsJ</fullName>
    </submittedName>
</protein>
<dbReference type="Proteomes" id="UP001527882">
    <property type="component" value="Unassembled WGS sequence"/>
</dbReference>
<sequence length="115" mass="12969">MIHLYLDDVRPCPKGFVPARSAEECVLLLLECEVDVLSLDYDLGWGQPNGMQVVRRILESGRFPRRIYLHTSSDGGRLNMYQALYAGRPEDVLVVNGPMPPELLNEIANTAENRL</sequence>
<accession>A0ABT4QGC5</accession>
<evidence type="ECO:0000313" key="3">
    <source>
        <dbReference type="Proteomes" id="UP001527882"/>
    </source>
</evidence>
<evidence type="ECO:0000259" key="1">
    <source>
        <dbReference type="Pfam" id="PF20274"/>
    </source>
</evidence>
<name>A0ABT4QGC5_9BACL</name>
<keyword evidence="3" id="KW-1185">Reference proteome</keyword>